<feature type="transmembrane region" description="Helical" evidence="1">
    <location>
        <begin position="12"/>
        <end position="28"/>
    </location>
</feature>
<evidence type="ECO:0000256" key="1">
    <source>
        <dbReference type="SAM" id="Phobius"/>
    </source>
</evidence>
<protein>
    <recommendedName>
        <fullName evidence="2">Mce/MlaD domain-containing protein</fullName>
    </recommendedName>
</protein>
<dbReference type="InterPro" id="IPR052336">
    <property type="entry name" value="MlaD_Phospholipid_Transporter"/>
</dbReference>
<reference evidence="3 4" key="1">
    <citation type="submission" date="2017-06" db="EMBL/GenBank/DDBJ databases">
        <title>Novel microbial phyla capable of carbon fixation and sulfur reduction in deep-sea sediments.</title>
        <authorList>
            <person name="Huang J."/>
            <person name="Baker B."/>
            <person name="Wang Y."/>
        </authorList>
    </citation>
    <scope>NUCLEOTIDE SEQUENCE [LARGE SCALE GENOMIC DNA]</scope>
    <source>
        <strain evidence="3">B3_LCP</strain>
    </source>
</reference>
<dbReference type="Proteomes" id="UP000319619">
    <property type="component" value="Unassembled WGS sequence"/>
</dbReference>
<accession>A0A532V2V7</accession>
<dbReference type="Pfam" id="PF02470">
    <property type="entry name" value="MlaD"/>
    <property type="match status" value="1"/>
</dbReference>
<sequence>MKDSHSEFKIGITVLTAIFILLAAIIWGKQVRLTSGTYEVDVRFKDISGLDQGVPVLVNGVHRGKVKDLILQRDAVIVRMALEESVVLYDDAHFEITSPELMGGKVVNIFPGVSTLIPEEGFVFQGEIGGDMNELMRRSSDLVADVKRLLNVLESTLQNINKTAGDPRLQEALASSVHNLDESSQRTLEFLTINEGKLTQVMDNLVVSSGAIRGLVENRSEDIEKAIAEMETFFLRLNTITSKLDQIATKLQSEDGTLGMLLNDDQLAISLQTTLADVDSLVKQIKDEGIETNIHLFGRKKRN</sequence>
<dbReference type="EMBL" id="NJBN01000002">
    <property type="protein sequence ID" value="TKJ41533.1"/>
    <property type="molecule type" value="Genomic_DNA"/>
</dbReference>
<keyword evidence="1" id="KW-1133">Transmembrane helix</keyword>
<evidence type="ECO:0000259" key="2">
    <source>
        <dbReference type="Pfam" id="PF02470"/>
    </source>
</evidence>
<feature type="domain" description="Mce/MlaD" evidence="2">
    <location>
        <begin position="37"/>
        <end position="112"/>
    </location>
</feature>
<gene>
    <name evidence="3" type="ORF">CEE37_02930</name>
</gene>
<organism evidence="3 4">
    <name type="scientific">candidate division LCP-89 bacterium B3_LCP</name>
    <dbReference type="NCBI Taxonomy" id="2012998"/>
    <lineage>
        <taxon>Bacteria</taxon>
        <taxon>Pseudomonadati</taxon>
        <taxon>Bacteria division LCP-89</taxon>
    </lineage>
</organism>
<keyword evidence="1" id="KW-0472">Membrane</keyword>
<dbReference type="AlphaFoldDB" id="A0A532V2V7"/>
<comment type="caution">
    <text evidence="3">The sequence shown here is derived from an EMBL/GenBank/DDBJ whole genome shotgun (WGS) entry which is preliminary data.</text>
</comment>
<dbReference type="PANTHER" id="PTHR33371">
    <property type="entry name" value="INTERMEMBRANE PHOSPHOLIPID TRANSPORT SYSTEM BINDING PROTEIN MLAD-RELATED"/>
    <property type="match status" value="1"/>
</dbReference>
<evidence type="ECO:0000313" key="4">
    <source>
        <dbReference type="Proteomes" id="UP000319619"/>
    </source>
</evidence>
<keyword evidence="1" id="KW-0812">Transmembrane</keyword>
<dbReference type="PANTHER" id="PTHR33371:SF4">
    <property type="entry name" value="INTERMEMBRANE PHOSPHOLIPID TRANSPORT SYSTEM BINDING PROTEIN MLAD"/>
    <property type="match status" value="1"/>
</dbReference>
<evidence type="ECO:0000313" key="3">
    <source>
        <dbReference type="EMBL" id="TKJ41533.1"/>
    </source>
</evidence>
<proteinExistence type="predicted"/>
<dbReference type="InterPro" id="IPR003399">
    <property type="entry name" value="Mce/MlaD"/>
</dbReference>
<name>A0A532V2V7_UNCL8</name>